<reference evidence="1 2" key="1">
    <citation type="submission" date="2019-05" db="EMBL/GenBank/DDBJ databases">
        <title>Thiomicrorhabdus sediminis sp. nov, a novel sulfur-oxidizing bacterium isolated from coastal sediment.</title>
        <authorList>
            <person name="Liu X."/>
        </authorList>
    </citation>
    <scope>NUCLEOTIDE SEQUENCE [LARGE SCALE GENOMIC DNA]</scope>
    <source>
        <strain evidence="1 2">G1</strain>
    </source>
</reference>
<dbReference type="RefSeq" id="WP_138565305.1">
    <property type="nucleotide sequence ID" value="NZ_CP040602.1"/>
</dbReference>
<protein>
    <submittedName>
        <fullName evidence="1">Uncharacterized protein</fullName>
    </submittedName>
</protein>
<accession>A0A4P9K6X0</accession>
<dbReference type="Proteomes" id="UP000304864">
    <property type="component" value="Chromosome"/>
</dbReference>
<evidence type="ECO:0000313" key="2">
    <source>
        <dbReference type="Proteomes" id="UP000304864"/>
    </source>
</evidence>
<evidence type="ECO:0000313" key="1">
    <source>
        <dbReference type="EMBL" id="QCU90631.1"/>
    </source>
</evidence>
<dbReference type="AlphaFoldDB" id="A0A4P9K6X0"/>
<dbReference type="OrthoDB" id="5615400at2"/>
<proteinExistence type="predicted"/>
<dbReference type="EMBL" id="CP040602">
    <property type="protein sequence ID" value="QCU90631.1"/>
    <property type="molecule type" value="Genomic_DNA"/>
</dbReference>
<gene>
    <name evidence="1" type="ORF">FE785_08275</name>
</gene>
<keyword evidence="2" id="KW-1185">Reference proteome</keyword>
<sequence>MQNAGNLKVVLTGLPGCGISRLLSTWQLQFVDMPTASLQLAESVDKPGLYSWSFVDNGIVDFPVVQDDVHHACVIDVRSSPQALCWLPGLESLLLAQLQGADSIVFNFTEQSDLTLQAEWSSWLKKHGLNALPIVRVMNQQWPQDILTTFSKKQNAQKQLSHPWVGQQLQCLRFDVSQMVFDHLLMALDNSRHSLTMPILRVTANLNTLEYANRVRLEGSACRLDSFAADQTEPENYLKIYGFELNDEWFEQLIKAARY</sequence>
<name>A0A4P9K6X0_9GAMM</name>
<dbReference type="KEGG" id="thig:FE785_08275"/>
<organism evidence="1 2">
    <name type="scientific">Thiomicrorhabdus sediminis</name>
    <dbReference type="NCBI Taxonomy" id="2580412"/>
    <lineage>
        <taxon>Bacteria</taxon>
        <taxon>Pseudomonadati</taxon>
        <taxon>Pseudomonadota</taxon>
        <taxon>Gammaproteobacteria</taxon>
        <taxon>Thiotrichales</taxon>
        <taxon>Piscirickettsiaceae</taxon>
        <taxon>Thiomicrorhabdus</taxon>
    </lineage>
</organism>